<dbReference type="GO" id="GO:0009245">
    <property type="term" value="P:lipid A biosynthetic process"/>
    <property type="evidence" value="ECO:0007669"/>
    <property type="project" value="TreeGrafter"/>
</dbReference>
<keyword evidence="1" id="KW-1003">Cell membrane</keyword>
<dbReference type="PANTHER" id="PTHR34990:SF2">
    <property type="entry name" value="BLL8164 PROTEIN"/>
    <property type="match status" value="1"/>
</dbReference>
<dbReference type="InterPro" id="IPR004843">
    <property type="entry name" value="Calcineurin-like_PHP"/>
</dbReference>
<name>A0A941F516_9BACT</name>
<keyword evidence="8" id="KW-1185">Reference proteome</keyword>
<keyword evidence="2" id="KW-0997">Cell inner membrane</keyword>
<evidence type="ECO:0000256" key="2">
    <source>
        <dbReference type="ARBA" id="ARBA00022519"/>
    </source>
</evidence>
<accession>A0A941F516</accession>
<evidence type="ECO:0000256" key="3">
    <source>
        <dbReference type="ARBA" id="ARBA00022723"/>
    </source>
</evidence>
<evidence type="ECO:0000256" key="4">
    <source>
        <dbReference type="ARBA" id="ARBA00023136"/>
    </source>
</evidence>
<sequence length="289" mass="33193">MNNEKQKTPRHADAIVLSDTHLGTFGCKADAIVSYLNTISTPILILNGDIIDIWQFSKSYFPKSHLKVIRHLLKMMEKGTHIYYITGNHDEHFRRLAGQKIGNLSIVNKLILELDGKKSWIFHGDVFDVFMHYSKWLAKLGATGYGILTLINRFTNAVLQLLKLKKVSLSRDIKKSIKKGKNNITSSFERTVSNLAIEKGYDYAICGHIHWPEKKNISNEQGSVCYLNSGDWVENMTALEYYNNDWHLHYYEMPKNNTKQADNELVSDDMLLPNPKILFQTMVNDIINS</sequence>
<gene>
    <name evidence="7" type="ORF">KDU71_13300</name>
</gene>
<keyword evidence="3" id="KW-0479">Metal-binding</keyword>
<dbReference type="InterPro" id="IPR043461">
    <property type="entry name" value="LpxH-like"/>
</dbReference>
<dbReference type="Proteomes" id="UP000679220">
    <property type="component" value="Unassembled WGS sequence"/>
</dbReference>
<dbReference type="InterPro" id="IPR029052">
    <property type="entry name" value="Metallo-depent_PP-like"/>
</dbReference>
<dbReference type="Pfam" id="PF00149">
    <property type="entry name" value="Metallophos"/>
    <property type="match status" value="1"/>
</dbReference>
<dbReference type="CDD" id="cd07398">
    <property type="entry name" value="MPP_YbbF-LpxH"/>
    <property type="match status" value="1"/>
</dbReference>
<proteinExistence type="predicted"/>
<dbReference type="Gene3D" id="3.60.21.10">
    <property type="match status" value="1"/>
</dbReference>
<keyword evidence="4" id="KW-0472">Membrane</keyword>
<keyword evidence="5" id="KW-0464">Manganese</keyword>
<dbReference type="RefSeq" id="WP_212191574.1">
    <property type="nucleotide sequence ID" value="NZ_JAGTAR010000020.1"/>
</dbReference>
<organism evidence="7 8">
    <name type="scientific">Carboxylicivirga sediminis</name>
    <dbReference type="NCBI Taxonomy" id="2006564"/>
    <lineage>
        <taxon>Bacteria</taxon>
        <taxon>Pseudomonadati</taxon>
        <taxon>Bacteroidota</taxon>
        <taxon>Bacteroidia</taxon>
        <taxon>Marinilabiliales</taxon>
        <taxon>Marinilabiliaceae</taxon>
        <taxon>Carboxylicivirga</taxon>
    </lineage>
</organism>
<reference evidence="7" key="2">
    <citation type="submission" date="2021-04" db="EMBL/GenBank/DDBJ databases">
        <authorList>
            <person name="Zhang T."/>
            <person name="Zhang Y."/>
            <person name="Lu D."/>
            <person name="Zuo D."/>
            <person name="Du Z."/>
        </authorList>
    </citation>
    <scope>NUCLEOTIDE SEQUENCE</scope>
    <source>
        <strain evidence="7">JR1</strain>
    </source>
</reference>
<dbReference type="GO" id="GO:0008758">
    <property type="term" value="F:UDP-2,3-diacylglucosamine hydrolase activity"/>
    <property type="evidence" value="ECO:0007669"/>
    <property type="project" value="TreeGrafter"/>
</dbReference>
<dbReference type="AlphaFoldDB" id="A0A941F516"/>
<comment type="caution">
    <text evidence="7">The sequence shown here is derived from an EMBL/GenBank/DDBJ whole genome shotgun (WGS) entry which is preliminary data.</text>
</comment>
<dbReference type="GO" id="GO:0016020">
    <property type="term" value="C:membrane"/>
    <property type="evidence" value="ECO:0007669"/>
    <property type="project" value="GOC"/>
</dbReference>
<evidence type="ECO:0000256" key="5">
    <source>
        <dbReference type="ARBA" id="ARBA00023211"/>
    </source>
</evidence>
<evidence type="ECO:0000259" key="6">
    <source>
        <dbReference type="Pfam" id="PF00149"/>
    </source>
</evidence>
<protein>
    <submittedName>
        <fullName evidence="7">UDP-2,3-diacylglucosamine diphosphatase</fullName>
    </submittedName>
</protein>
<reference evidence="7" key="1">
    <citation type="journal article" date="2018" name="Int. J. Syst. Evol. Microbiol.">
        <title>Carboxylicivirga sediminis sp. nov., isolated from coastal sediment.</title>
        <authorList>
            <person name="Wang F.Q."/>
            <person name="Ren L.H."/>
            <person name="Zou R.J."/>
            <person name="Sun Y.Z."/>
            <person name="Liu X.J."/>
            <person name="Jiang F."/>
            <person name="Liu L.J."/>
        </authorList>
    </citation>
    <scope>NUCLEOTIDE SEQUENCE</scope>
    <source>
        <strain evidence="7">JR1</strain>
    </source>
</reference>
<dbReference type="SUPFAM" id="SSF56300">
    <property type="entry name" value="Metallo-dependent phosphatases"/>
    <property type="match status" value="1"/>
</dbReference>
<evidence type="ECO:0000313" key="7">
    <source>
        <dbReference type="EMBL" id="MBR8536544.1"/>
    </source>
</evidence>
<dbReference type="GO" id="GO:0046872">
    <property type="term" value="F:metal ion binding"/>
    <property type="evidence" value="ECO:0007669"/>
    <property type="project" value="UniProtKB-KW"/>
</dbReference>
<evidence type="ECO:0000256" key="1">
    <source>
        <dbReference type="ARBA" id="ARBA00022475"/>
    </source>
</evidence>
<feature type="domain" description="Calcineurin-like phosphoesterase" evidence="6">
    <location>
        <begin position="15"/>
        <end position="212"/>
    </location>
</feature>
<evidence type="ECO:0000313" key="8">
    <source>
        <dbReference type="Proteomes" id="UP000679220"/>
    </source>
</evidence>
<dbReference type="PANTHER" id="PTHR34990">
    <property type="entry name" value="UDP-2,3-DIACYLGLUCOSAMINE HYDROLASE-RELATED"/>
    <property type="match status" value="1"/>
</dbReference>
<dbReference type="EMBL" id="JAGTAR010000020">
    <property type="protein sequence ID" value="MBR8536544.1"/>
    <property type="molecule type" value="Genomic_DNA"/>
</dbReference>